<organism evidence="3 4">
    <name type="scientific">Klebsiella pneumoniae</name>
    <dbReference type="NCBI Taxonomy" id="573"/>
    <lineage>
        <taxon>Bacteria</taxon>
        <taxon>Pseudomonadati</taxon>
        <taxon>Pseudomonadota</taxon>
        <taxon>Gammaproteobacteria</taxon>
        <taxon>Enterobacterales</taxon>
        <taxon>Enterobacteriaceae</taxon>
        <taxon>Klebsiella/Raoultella group</taxon>
        <taxon>Klebsiella</taxon>
        <taxon>Klebsiella pneumoniae complex</taxon>
    </lineage>
</organism>
<protein>
    <submittedName>
        <fullName evidence="3">Uncharacterized protein</fullName>
    </submittedName>
</protein>
<evidence type="ECO:0000313" key="5">
    <source>
        <dbReference type="Proteomes" id="UP000468995"/>
    </source>
</evidence>
<accession>A0A333DAG4</accession>
<keyword evidence="1" id="KW-0732">Signal</keyword>
<evidence type="ECO:0000313" key="4">
    <source>
        <dbReference type="Proteomes" id="UP000252603"/>
    </source>
</evidence>
<dbReference type="EMBL" id="VINI01000002">
    <property type="protein sequence ID" value="MSS29693.1"/>
    <property type="molecule type" value="Genomic_DNA"/>
</dbReference>
<dbReference type="EMBL" id="UFEU01000020">
    <property type="protein sequence ID" value="SSK57231.1"/>
    <property type="molecule type" value="Genomic_DNA"/>
</dbReference>
<evidence type="ECO:0000256" key="1">
    <source>
        <dbReference type="SAM" id="SignalP"/>
    </source>
</evidence>
<reference evidence="3 4" key="1">
    <citation type="submission" date="2018-07" db="EMBL/GenBank/DDBJ databases">
        <authorList>
            <consortium name="Pathogen Informatics"/>
        </authorList>
    </citation>
    <scope>NUCLEOTIDE SEQUENCE [LARGE SCALE GENOMIC DNA]</scope>
    <source>
        <strain evidence="3 4">4300STDY6470422</strain>
    </source>
</reference>
<reference evidence="2 5" key="2">
    <citation type="submission" date="2019-07" db="EMBL/GenBank/DDBJ databases">
        <title>Genome sequence of OXA-232-producing Klebsiella pneumoniae ST23 from septicemic neonate.</title>
        <authorList>
            <person name="Mukherjee S."/>
            <person name="Naha S."/>
            <person name="Bhadury P."/>
            <person name="Basu S."/>
        </authorList>
    </citation>
    <scope>NUCLEOTIDE SEQUENCE [LARGE SCALE GENOMIC DNA]</scope>
    <source>
        <strain evidence="2 5">EN5275</strain>
    </source>
</reference>
<dbReference type="AlphaFoldDB" id="A0A333DAG4"/>
<feature type="chain" id="PRO_5042703195" evidence="1">
    <location>
        <begin position="23"/>
        <end position="138"/>
    </location>
</feature>
<dbReference type="RefSeq" id="WP_012737457.1">
    <property type="nucleotide sequence ID" value="NZ_AP025246.1"/>
</dbReference>
<feature type="signal peptide" evidence="1">
    <location>
        <begin position="1"/>
        <end position="22"/>
    </location>
</feature>
<proteinExistence type="predicted"/>
<evidence type="ECO:0000313" key="3">
    <source>
        <dbReference type="EMBL" id="SSK57231.1"/>
    </source>
</evidence>
<sequence>MKKLIKVAILTLVALFSAASFAKWHGCQEQNLIFFAYNIKHTKAVELCQTEEGYRYTFGPIGKPEIILEKDSNDVTRGGGMAGGFDIKNGDIIYGVMEDKFGNSALIVQRSDYSKVLAKIELDSVSKSYVNKTFEYLH</sequence>
<dbReference type="Proteomes" id="UP000252603">
    <property type="component" value="Unassembled WGS sequence"/>
</dbReference>
<evidence type="ECO:0000313" key="2">
    <source>
        <dbReference type="EMBL" id="MSS29693.1"/>
    </source>
</evidence>
<gene>
    <name evidence="2" type="ORF">FME62_02670</name>
    <name evidence="3" type="ORF">SAMEA4364603_04812</name>
</gene>
<name>A0A333DAG4_KLEPN</name>
<dbReference type="Proteomes" id="UP000468995">
    <property type="component" value="Unassembled WGS sequence"/>
</dbReference>